<accession>A0A7J8L7Y2</accession>
<keyword evidence="2" id="KW-1185">Reference proteome</keyword>
<organism evidence="1 2">
    <name type="scientific">Gossypium lobatum</name>
    <dbReference type="NCBI Taxonomy" id="34289"/>
    <lineage>
        <taxon>Eukaryota</taxon>
        <taxon>Viridiplantae</taxon>
        <taxon>Streptophyta</taxon>
        <taxon>Embryophyta</taxon>
        <taxon>Tracheophyta</taxon>
        <taxon>Spermatophyta</taxon>
        <taxon>Magnoliopsida</taxon>
        <taxon>eudicotyledons</taxon>
        <taxon>Gunneridae</taxon>
        <taxon>Pentapetalae</taxon>
        <taxon>rosids</taxon>
        <taxon>malvids</taxon>
        <taxon>Malvales</taxon>
        <taxon>Malvaceae</taxon>
        <taxon>Malvoideae</taxon>
        <taxon>Gossypium</taxon>
    </lineage>
</organism>
<name>A0A7J8L7Y2_9ROSI</name>
<comment type="caution">
    <text evidence="1">The sequence shown here is derived from an EMBL/GenBank/DDBJ whole genome shotgun (WGS) entry which is preliminary data.</text>
</comment>
<dbReference type="AlphaFoldDB" id="A0A7J8L7Y2"/>
<gene>
    <name evidence="1" type="ORF">Golob_019613</name>
</gene>
<dbReference type="EMBL" id="JABEZX010000001">
    <property type="protein sequence ID" value="MBA0548517.1"/>
    <property type="molecule type" value="Genomic_DNA"/>
</dbReference>
<evidence type="ECO:0000313" key="1">
    <source>
        <dbReference type="EMBL" id="MBA0548517.1"/>
    </source>
</evidence>
<protein>
    <submittedName>
        <fullName evidence="1">Uncharacterized protein</fullName>
    </submittedName>
</protein>
<dbReference type="Proteomes" id="UP000593572">
    <property type="component" value="Unassembled WGS sequence"/>
</dbReference>
<evidence type="ECO:0000313" key="2">
    <source>
        <dbReference type="Proteomes" id="UP000593572"/>
    </source>
</evidence>
<sequence length="31" mass="3771">MESSWPIRSRRRFGGILKDRKRLRSVHGLFE</sequence>
<reference evidence="1 2" key="1">
    <citation type="journal article" date="2019" name="Genome Biol. Evol.">
        <title>Insights into the evolution of the New World diploid cottons (Gossypium, subgenus Houzingenia) based on genome sequencing.</title>
        <authorList>
            <person name="Grover C.E."/>
            <person name="Arick M.A. 2nd"/>
            <person name="Thrash A."/>
            <person name="Conover J.L."/>
            <person name="Sanders W.S."/>
            <person name="Peterson D.G."/>
            <person name="Frelichowski J.E."/>
            <person name="Scheffler J.A."/>
            <person name="Scheffler B.E."/>
            <person name="Wendel J.F."/>
        </authorList>
    </citation>
    <scope>NUCLEOTIDE SEQUENCE [LARGE SCALE GENOMIC DNA]</scope>
    <source>
        <strain evidence="1">157</strain>
        <tissue evidence="1">Leaf</tissue>
    </source>
</reference>
<proteinExistence type="predicted"/>